<protein>
    <submittedName>
        <fullName evidence="2">SseB family protein</fullName>
    </submittedName>
</protein>
<name>A0A6G4U2E2_9ACTN</name>
<reference evidence="2 3" key="1">
    <citation type="submission" date="2020-02" db="EMBL/GenBank/DDBJ databases">
        <title>Whole-genome analyses of novel actinobacteria.</title>
        <authorList>
            <person name="Sahin N."/>
        </authorList>
    </citation>
    <scope>NUCLEOTIDE SEQUENCE [LARGE SCALE GENOMIC DNA]</scope>
    <source>
        <strain evidence="2 3">A7024</strain>
    </source>
</reference>
<accession>A0A6G4U2E2</accession>
<evidence type="ECO:0000259" key="1">
    <source>
        <dbReference type="Pfam" id="PF07179"/>
    </source>
</evidence>
<evidence type="ECO:0000313" key="2">
    <source>
        <dbReference type="EMBL" id="NGN65401.1"/>
    </source>
</evidence>
<evidence type="ECO:0000313" key="3">
    <source>
        <dbReference type="Proteomes" id="UP000481583"/>
    </source>
</evidence>
<comment type="caution">
    <text evidence="2">The sequence shown here is derived from an EMBL/GenBank/DDBJ whole genome shotgun (WGS) entry which is preliminary data.</text>
</comment>
<dbReference type="RefSeq" id="WP_165237824.1">
    <property type="nucleotide sequence ID" value="NZ_JAAKZV010000061.1"/>
</dbReference>
<proteinExistence type="predicted"/>
<gene>
    <name evidence="2" type="ORF">G5C51_16035</name>
</gene>
<dbReference type="EMBL" id="JAAKZV010000061">
    <property type="protein sequence ID" value="NGN65401.1"/>
    <property type="molecule type" value="Genomic_DNA"/>
</dbReference>
<dbReference type="AlphaFoldDB" id="A0A6G4U2E2"/>
<dbReference type="Pfam" id="PF07179">
    <property type="entry name" value="SseB"/>
    <property type="match status" value="1"/>
</dbReference>
<organism evidence="2 3">
    <name type="scientific">Streptomyces coryli</name>
    <dbReference type="NCBI Taxonomy" id="1128680"/>
    <lineage>
        <taxon>Bacteria</taxon>
        <taxon>Bacillati</taxon>
        <taxon>Actinomycetota</taxon>
        <taxon>Actinomycetes</taxon>
        <taxon>Kitasatosporales</taxon>
        <taxon>Streptomycetaceae</taxon>
        <taxon>Streptomyces</taxon>
    </lineage>
</organism>
<feature type="domain" description="SseB protein N-terminal" evidence="1">
    <location>
        <begin position="14"/>
        <end position="122"/>
    </location>
</feature>
<keyword evidence="3" id="KW-1185">Reference proteome</keyword>
<dbReference type="Proteomes" id="UP000481583">
    <property type="component" value="Unassembled WGS sequence"/>
</dbReference>
<sequence>MQSPDGNASPAQMALTALAGTSDDAAALDTLAASDVLVPVPAGAQDPEQPDQVMLPVIEQDGEHQVPVFTSEPRLAQALPGVENYLRIPLGVLAARWPSDDVMLTIDAGVPEALTLPAEGVRTLLAREG</sequence>
<dbReference type="InterPro" id="IPR009839">
    <property type="entry name" value="SseB_N"/>
</dbReference>